<dbReference type="PANTHER" id="PTHR31905">
    <property type="entry name" value="COILED-COIL DOMAIN-CONTAINING PROTEIN 58"/>
    <property type="match status" value="1"/>
</dbReference>
<dbReference type="InterPro" id="IPR019171">
    <property type="entry name" value="MIX23"/>
</dbReference>
<comment type="caution">
    <text evidence="4">The sequence shown here is derived from an EMBL/GenBank/DDBJ whole genome shotgun (WGS) entry which is preliminary data.</text>
</comment>
<evidence type="ECO:0000256" key="3">
    <source>
        <dbReference type="ARBA" id="ARBA00030733"/>
    </source>
</evidence>
<proteinExistence type="inferred from homology"/>
<name>A0AAW0WGW2_CHEQU</name>
<dbReference type="PANTHER" id="PTHR31905:SF2">
    <property type="entry name" value="PROTEIN MIX23"/>
    <property type="match status" value="1"/>
</dbReference>
<dbReference type="Pfam" id="PF09774">
    <property type="entry name" value="MIX23"/>
    <property type="match status" value="1"/>
</dbReference>
<protein>
    <recommendedName>
        <fullName evidence="2">Protein MIX23</fullName>
    </recommendedName>
    <alternativeName>
        <fullName evidence="3">Coiled-coil domain-containing protein 58</fullName>
    </alternativeName>
</protein>
<evidence type="ECO:0000313" key="4">
    <source>
        <dbReference type="EMBL" id="KAK8731445.1"/>
    </source>
</evidence>
<accession>A0AAW0WGW2</accession>
<sequence length="144" mass="17093">MWHFAKVSTNSNNPDDQDTLQAMRAIDDKIIYELNIATPTQSFRNEVDPRNHCKSLYDQLNNTYEHRGSLIATCLSESKMKLRDIQAEASAKMDDPRIMRRLRTEQSKIRELQNEVTIEEIIRERSFKVFEERCRQFYKPPKPE</sequence>
<dbReference type="Proteomes" id="UP001445076">
    <property type="component" value="Unassembled WGS sequence"/>
</dbReference>
<dbReference type="EMBL" id="JARKIK010000061">
    <property type="protein sequence ID" value="KAK8731445.1"/>
    <property type="molecule type" value="Genomic_DNA"/>
</dbReference>
<keyword evidence="5" id="KW-1185">Reference proteome</keyword>
<evidence type="ECO:0000256" key="2">
    <source>
        <dbReference type="ARBA" id="ARBA00024228"/>
    </source>
</evidence>
<gene>
    <name evidence="4" type="ORF">OTU49_007611</name>
</gene>
<evidence type="ECO:0000256" key="1">
    <source>
        <dbReference type="ARBA" id="ARBA00024204"/>
    </source>
</evidence>
<dbReference type="GO" id="GO:0005758">
    <property type="term" value="C:mitochondrial intermembrane space"/>
    <property type="evidence" value="ECO:0007669"/>
    <property type="project" value="InterPro"/>
</dbReference>
<evidence type="ECO:0000313" key="5">
    <source>
        <dbReference type="Proteomes" id="UP001445076"/>
    </source>
</evidence>
<organism evidence="4 5">
    <name type="scientific">Cherax quadricarinatus</name>
    <name type="common">Australian red claw crayfish</name>
    <dbReference type="NCBI Taxonomy" id="27406"/>
    <lineage>
        <taxon>Eukaryota</taxon>
        <taxon>Metazoa</taxon>
        <taxon>Ecdysozoa</taxon>
        <taxon>Arthropoda</taxon>
        <taxon>Crustacea</taxon>
        <taxon>Multicrustacea</taxon>
        <taxon>Malacostraca</taxon>
        <taxon>Eumalacostraca</taxon>
        <taxon>Eucarida</taxon>
        <taxon>Decapoda</taxon>
        <taxon>Pleocyemata</taxon>
        <taxon>Astacidea</taxon>
        <taxon>Parastacoidea</taxon>
        <taxon>Parastacidae</taxon>
        <taxon>Cherax</taxon>
    </lineage>
</organism>
<comment type="similarity">
    <text evidence="1">Belongs to the MIX23 family.</text>
</comment>
<reference evidence="4 5" key="1">
    <citation type="journal article" date="2024" name="BMC Genomics">
        <title>Genome assembly of redclaw crayfish (Cherax quadricarinatus) provides insights into its immune adaptation and hypoxia tolerance.</title>
        <authorList>
            <person name="Liu Z."/>
            <person name="Zheng J."/>
            <person name="Li H."/>
            <person name="Fang K."/>
            <person name="Wang S."/>
            <person name="He J."/>
            <person name="Zhou D."/>
            <person name="Weng S."/>
            <person name="Chi M."/>
            <person name="Gu Z."/>
            <person name="He J."/>
            <person name="Li F."/>
            <person name="Wang M."/>
        </authorList>
    </citation>
    <scope>NUCLEOTIDE SEQUENCE [LARGE SCALE GENOMIC DNA]</scope>
    <source>
        <strain evidence="4">ZL_2023a</strain>
    </source>
</reference>
<dbReference type="AlphaFoldDB" id="A0AAW0WGW2"/>